<dbReference type="GO" id="GO:0006749">
    <property type="term" value="P:glutathione metabolic process"/>
    <property type="evidence" value="ECO:0007669"/>
    <property type="project" value="TreeGrafter"/>
</dbReference>
<evidence type="ECO:0000259" key="1">
    <source>
        <dbReference type="PROSITE" id="PS50405"/>
    </source>
</evidence>
<feature type="domain" description="GST C-terminal" evidence="1">
    <location>
        <begin position="117"/>
        <end position="282"/>
    </location>
</feature>
<dbReference type="Proteomes" id="UP000016931">
    <property type="component" value="Unassembled WGS sequence"/>
</dbReference>
<dbReference type="PANTHER" id="PTHR11571:SF263">
    <property type="entry name" value="GLUTATHIONE S-TRANSFERASE"/>
    <property type="match status" value="1"/>
</dbReference>
<dbReference type="PANTHER" id="PTHR11571">
    <property type="entry name" value="GLUTATHIONE S-TRANSFERASE"/>
    <property type="match status" value="1"/>
</dbReference>
<dbReference type="InterPro" id="IPR036249">
    <property type="entry name" value="Thioredoxin-like_sf"/>
</dbReference>
<protein>
    <recommendedName>
        <fullName evidence="1">GST C-terminal domain-containing protein</fullName>
    </recommendedName>
</protein>
<proteinExistence type="predicted"/>
<dbReference type="GeneID" id="27905564"/>
<dbReference type="eggNOG" id="ENOG502S090">
    <property type="taxonomic scope" value="Eukaryota"/>
</dbReference>
<name>N1QNJ9_SPHMS</name>
<dbReference type="CDD" id="cd03192">
    <property type="entry name" value="GST_C_Sigma_like"/>
    <property type="match status" value="1"/>
</dbReference>
<feature type="non-terminal residue" evidence="2">
    <location>
        <position position="1"/>
    </location>
</feature>
<gene>
    <name evidence="2" type="ORF">SEPMUDRAFT_27515</name>
</gene>
<dbReference type="PROSITE" id="PS50405">
    <property type="entry name" value="GST_CTER"/>
    <property type="match status" value="1"/>
</dbReference>
<dbReference type="InterPro" id="IPR036282">
    <property type="entry name" value="Glutathione-S-Trfase_C_sf"/>
</dbReference>
<dbReference type="HOGENOM" id="CLU_039475_0_1_1"/>
<organism evidence="2 3">
    <name type="scientific">Sphaerulina musiva (strain SO2202)</name>
    <name type="common">Poplar stem canker fungus</name>
    <name type="synonym">Septoria musiva</name>
    <dbReference type="NCBI Taxonomy" id="692275"/>
    <lineage>
        <taxon>Eukaryota</taxon>
        <taxon>Fungi</taxon>
        <taxon>Dikarya</taxon>
        <taxon>Ascomycota</taxon>
        <taxon>Pezizomycotina</taxon>
        <taxon>Dothideomycetes</taxon>
        <taxon>Dothideomycetidae</taxon>
        <taxon>Mycosphaerellales</taxon>
        <taxon>Mycosphaerellaceae</taxon>
        <taxon>Sphaerulina</taxon>
    </lineage>
</organism>
<evidence type="ECO:0000313" key="2">
    <source>
        <dbReference type="EMBL" id="EMF17823.1"/>
    </source>
</evidence>
<dbReference type="GO" id="GO:0004364">
    <property type="term" value="F:glutathione transferase activity"/>
    <property type="evidence" value="ECO:0007669"/>
    <property type="project" value="TreeGrafter"/>
</dbReference>
<dbReference type="OrthoDB" id="414243at2759"/>
<dbReference type="SUPFAM" id="SSF52833">
    <property type="entry name" value="Thioredoxin-like"/>
    <property type="match status" value="1"/>
</dbReference>
<dbReference type="RefSeq" id="XP_016765944.1">
    <property type="nucleotide sequence ID" value="XM_016908427.1"/>
</dbReference>
<dbReference type="EMBL" id="KB456260">
    <property type="protein sequence ID" value="EMF17823.1"/>
    <property type="molecule type" value="Genomic_DNA"/>
</dbReference>
<keyword evidence="3" id="KW-1185">Reference proteome</keyword>
<dbReference type="SUPFAM" id="SSF47616">
    <property type="entry name" value="GST C-terminal domain-like"/>
    <property type="match status" value="1"/>
</dbReference>
<sequence>PKYELLYHPGIPGRGEFIRLALESQKIPYTDIANPSSSSSSSAHENGYATVQRICMNPHALESAAGNPPVFSPPGLRVCFASKGGQGREGEEGNRKTLVISQTPNILIYLGEKIPGLVEERERKKFWIQQLMMTALDLNNEVHDTHHPIAVSAYYTDQKPESLKKALDVRSNRIPKFLSYFERNLKWNAAATATATGGKGGGEGAKHKYLVGNSLTYADTTVWQVLDGLQFAFPKEMEARSKEFPELLGTFYNSVKEELKEYLNSSRRLKYSQGVYRYYPELDRQ</sequence>
<dbReference type="InterPro" id="IPR050213">
    <property type="entry name" value="GST_superfamily"/>
</dbReference>
<dbReference type="Gene3D" id="3.40.30.10">
    <property type="entry name" value="Glutaredoxin"/>
    <property type="match status" value="1"/>
</dbReference>
<feature type="non-terminal residue" evidence="2">
    <location>
        <position position="285"/>
    </location>
</feature>
<dbReference type="InterPro" id="IPR004046">
    <property type="entry name" value="GST_C"/>
</dbReference>
<reference evidence="2 3" key="1">
    <citation type="journal article" date="2012" name="PLoS Pathog.">
        <title>Diverse lifestyles and strategies of plant pathogenesis encoded in the genomes of eighteen Dothideomycetes fungi.</title>
        <authorList>
            <person name="Ohm R.A."/>
            <person name="Feau N."/>
            <person name="Henrissat B."/>
            <person name="Schoch C.L."/>
            <person name="Horwitz B.A."/>
            <person name="Barry K.W."/>
            <person name="Condon B.J."/>
            <person name="Copeland A.C."/>
            <person name="Dhillon B."/>
            <person name="Glaser F."/>
            <person name="Hesse C.N."/>
            <person name="Kosti I."/>
            <person name="LaButti K."/>
            <person name="Lindquist E.A."/>
            <person name="Lucas S."/>
            <person name="Salamov A.A."/>
            <person name="Bradshaw R.E."/>
            <person name="Ciuffetti L."/>
            <person name="Hamelin R.C."/>
            <person name="Kema G.H.J."/>
            <person name="Lawrence C."/>
            <person name="Scott J.A."/>
            <person name="Spatafora J.W."/>
            <person name="Turgeon B.G."/>
            <person name="de Wit P.J.G.M."/>
            <person name="Zhong S."/>
            <person name="Goodwin S.B."/>
            <person name="Grigoriev I.V."/>
        </authorList>
    </citation>
    <scope>NUCLEOTIDE SEQUENCE [LARGE SCALE GENOMIC DNA]</scope>
    <source>
        <strain evidence="2 3">SO2202</strain>
    </source>
</reference>
<dbReference type="Pfam" id="PF14497">
    <property type="entry name" value="GST_C_3"/>
    <property type="match status" value="1"/>
</dbReference>
<evidence type="ECO:0000313" key="3">
    <source>
        <dbReference type="Proteomes" id="UP000016931"/>
    </source>
</evidence>
<dbReference type="STRING" id="692275.N1QNJ9"/>
<dbReference type="AlphaFoldDB" id="N1QNJ9"/>
<dbReference type="InterPro" id="IPR010987">
    <property type="entry name" value="Glutathione-S-Trfase_C-like"/>
</dbReference>
<dbReference type="OMA" id="LWVHQLQ"/>
<dbReference type="Gene3D" id="1.20.1050.10">
    <property type="match status" value="1"/>
</dbReference>
<accession>N1QNJ9</accession>